<keyword evidence="5" id="KW-0496">Mitochondrion</keyword>
<dbReference type="AlphaFoldDB" id="A0A0M9VPJ1"/>
<dbReference type="PANTHER" id="PTHR12810">
    <property type="entry name" value="MITOCHONDRIAL 28S RIBOSOMAL PROTEIN S29"/>
    <property type="match status" value="1"/>
</dbReference>
<dbReference type="PANTHER" id="PTHR12810:SF0">
    <property type="entry name" value="SMALL RIBOSOMAL SUBUNIT PROTEIN MS29"/>
    <property type="match status" value="1"/>
</dbReference>
<dbReference type="GeneID" id="28730370"/>
<dbReference type="SUPFAM" id="SSF52540">
    <property type="entry name" value="P-loop containing nucleoside triphosphate hydrolases"/>
    <property type="match status" value="1"/>
</dbReference>
<keyword evidence="3" id="KW-0809">Transit peptide</keyword>
<evidence type="ECO:0000256" key="6">
    <source>
        <dbReference type="ARBA" id="ARBA00023274"/>
    </source>
</evidence>
<evidence type="ECO:0000256" key="4">
    <source>
        <dbReference type="ARBA" id="ARBA00022980"/>
    </source>
</evidence>
<dbReference type="Gene3D" id="3.40.50.300">
    <property type="entry name" value="P-loop containing nucleotide triphosphate hydrolases"/>
    <property type="match status" value="1"/>
</dbReference>
<comment type="subcellular location">
    <subcellularLocation>
        <location evidence="1">Mitochondrion</location>
    </subcellularLocation>
</comment>
<name>A0A0M9VPJ1_9BASI</name>
<evidence type="ECO:0000313" key="9">
    <source>
        <dbReference type="EMBL" id="KOS14452.1"/>
    </source>
</evidence>
<feature type="region of interest" description="Disordered" evidence="8">
    <location>
        <begin position="50"/>
        <end position="71"/>
    </location>
</feature>
<dbReference type="VEuPathDB" id="FungiDB:Malapachy_4039"/>
<evidence type="ECO:0000256" key="5">
    <source>
        <dbReference type="ARBA" id="ARBA00023128"/>
    </source>
</evidence>
<dbReference type="Pfam" id="PF10236">
    <property type="entry name" value="DAP3"/>
    <property type="match status" value="1"/>
</dbReference>
<dbReference type="Proteomes" id="UP000037751">
    <property type="component" value="Unassembled WGS sequence"/>
</dbReference>
<dbReference type="RefSeq" id="XP_017992084.1">
    <property type="nucleotide sequence ID" value="XM_018138494.1"/>
</dbReference>
<keyword evidence="6" id="KW-0687">Ribonucleoprotein</keyword>
<sequence>MPIVPMGNGLLRASARSSVLAWNAGARTFATSTSVTAAVKAAPKKKVAVRRGGMTGERRTGGLRKGGVDTSGQLTKATQHYQRAADMSDLMTLNAGAVVEAEVGEPLAWSKRTLSAFETFGLPRELARKQATQPRPRTVVRSATQSLIRSLEEAKEVTTTVPRRMLVGDPGCGKSTYLLQAVAHALESKWVVLYVPRAVDWINSSSPYLYSSQLGTYLQPELAQAMMQSLLKVNGSLLSHVKGAALRLSESHVWEDQTPLDKVLKEALQESVPPHIRQLALEHVVRTLAKQTQVPFLVAVDDVQALFSTSEYRDPDFAPLQAYELALPRALLNLCVAPAPGEGVQRGAVLTAMSTSHASFPPSAELLTALREATSSTDGSVPWDRLMHMVHCRRAAARVQEPNAYTPLQDTHLAHAQAAQFAVTDVSSPLDQKEAASILQLLHRERAIWTIPNDEVFMAKLVESNGNMKVFERSLRTSLM</sequence>
<comment type="similarity">
    <text evidence="2">Belongs to the mitochondrion-specific ribosomal protein mS29 family.</text>
</comment>
<dbReference type="InterPro" id="IPR027417">
    <property type="entry name" value="P-loop_NTPase"/>
</dbReference>
<dbReference type="STRING" id="77020.A0A0M9VPJ1"/>
<gene>
    <name evidence="9" type="ORF">Malapachy_4039</name>
</gene>
<evidence type="ECO:0000313" key="10">
    <source>
        <dbReference type="Proteomes" id="UP000037751"/>
    </source>
</evidence>
<evidence type="ECO:0000256" key="1">
    <source>
        <dbReference type="ARBA" id="ARBA00004173"/>
    </source>
</evidence>
<accession>A0A0M9VPJ1</accession>
<dbReference type="OrthoDB" id="274828at2759"/>
<dbReference type="GO" id="GO:0005763">
    <property type="term" value="C:mitochondrial small ribosomal subunit"/>
    <property type="evidence" value="ECO:0007669"/>
    <property type="project" value="TreeGrafter"/>
</dbReference>
<dbReference type="InterPro" id="IPR019368">
    <property type="entry name" value="Ribosomal_mS29"/>
</dbReference>
<comment type="caution">
    <text evidence="9">The sequence shown here is derived from an EMBL/GenBank/DDBJ whole genome shotgun (WGS) entry which is preliminary data.</text>
</comment>
<organism evidence="9 10">
    <name type="scientific">Malassezia pachydermatis</name>
    <dbReference type="NCBI Taxonomy" id="77020"/>
    <lineage>
        <taxon>Eukaryota</taxon>
        <taxon>Fungi</taxon>
        <taxon>Dikarya</taxon>
        <taxon>Basidiomycota</taxon>
        <taxon>Ustilaginomycotina</taxon>
        <taxon>Malasseziomycetes</taxon>
        <taxon>Malasseziales</taxon>
        <taxon>Malasseziaceae</taxon>
        <taxon>Malassezia</taxon>
    </lineage>
</organism>
<evidence type="ECO:0000256" key="3">
    <source>
        <dbReference type="ARBA" id="ARBA00022946"/>
    </source>
</evidence>
<protein>
    <recommendedName>
        <fullName evidence="7">Small ribosomal subunit protein mS29</fullName>
    </recommendedName>
</protein>
<proteinExistence type="inferred from homology"/>
<evidence type="ECO:0000256" key="2">
    <source>
        <dbReference type="ARBA" id="ARBA00009863"/>
    </source>
</evidence>
<keyword evidence="10" id="KW-1185">Reference proteome</keyword>
<reference evidence="9 10" key="1">
    <citation type="submission" date="2015-07" db="EMBL/GenBank/DDBJ databases">
        <title>Draft Genome Sequence of Malassezia furfur CBS1878 and Malassezia pachydermatis CBS1879.</title>
        <authorList>
            <person name="Triana S."/>
            <person name="Ohm R."/>
            <person name="Gonzalez A."/>
            <person name="DeCock H."/>
            <person name="Restrepo S."/>
            <person name="Celis A."/>
        </authorList>
    </citation>
    <scope>NUCLEOTIDE SEQUENCE [LARGE SCALE GENOMIC DNA]</scope>
    <source>
        <strain evidence="9 10">CBS 1879</strain>
    </source>
</reference>
<evidence type="ECO:0000256" key="7">
    <source>
        <dbReference type="ARBA" id="ARBA00035140"/>
    </source>
</evidence>
<dbReference type="GO" id="GO:0003735">
    <property type="term" value="F:structural constituent of ribosome"/>
    <property type="evidence" value="ECO:0007669"/>
    <property type="project" value="TreeGrafter"/>
</dbReference>
<dbReference type="EMBL" id="LGAV01000004">
    <property type="protein sequence ID" value="KOS14452.1"/>
    <property type="molecule type" value="Genomic_DNA"/>
</dbReference>
<evidence type="ECO:0000256" key="8">
    <source>
        <dbReference type="SAM" id="MobiDB-lite"/>
    </source>
</evidence>
<keyword evidence="4" id="KW-0689">Ribosomal protein</keyword>